<evidence type="ECO:0000313" key="4">
    <source>
        <dbReference type="Proteomes" id="UP000433101"/>
    </source>
</evidence>
<name>A0A7X3LTF4_9HYPH</name>
<dbReference type="InterPro" id="IPR036063">
    <property type="entry name" value="Smr_dom_sf"/>
</dbReference>
<dbReference type="SMART" id="SM00463">
    <property type="entry name" value="SMR"/>
    <property type="match status" value="1"/>
</dbReference>
<organism evidence="3 4">
    <name type="scientific">Stappia sediminis</name>
    <dbReference type="NCBI Taxonomy" id="2692190"/>
    <lineage>
        <taxon>Bacteria</taxon>
        <taxon>Pseudomonadati</taxon>
        <taxon>Pseudomonadota</taxon>
        <taxon>Alphaproteobacteria</taxon>
        <taxon>Hyphomicrobiales</taxon>
        <taxon>Stappiaceae</taxon>
        <taxon>Stappia</taxon>
    </lineage>
</organism>
<accession>A0A7X3LTF4</accession>
<comment type="caution">
    <text evidence="3">The sequence shown here is derived from an EMBL/GenBank/DDBJ whole genome shotgun (WGS) entry which is preliminary data.</text>
</comment>
<dbReference type="SUPFAM" id="SSF160443">
    <property type="entry name" value="SMR domain-like"/>
    <property type="match status" value="1"/>
</dbReference>
<feature type="domain" description="Smr" evidence="2">
    <location>
        <begin position="104"/>
        <end position="192"/>
    </location>
</feature>
<sequence>MNGKSRRGRQLSPEERALWEQVARSAKPLHPPKPKPGQPGAGDGALAQKAERNEPPAPATSTAIRSPQAKPTVPPTIKPPALAPLERRHRQKLARGKAGVDARIDLHGLTQAEAHSRLAGFLRLAQAKGHTLVLVITGKGSPERGAYAHERGVLRRVVPQWLAMPEFRSVVVGFEEAQRTHGGGGALYVRIRKKRGAVAR</sequence>
<dbReference type="PANTHER" id="PTHR35562:SF2">
    <property type="entry name" value="DNA ENDONUCLEASE SMRA-RELATED"/>
    <property type="match status" value="1"/>
</dbReference>
<proteinExistence type="predicted"/>
<protein>
    <submittedName>
        <fullName evidence="3">DNA mismatch repair protein MutS</fullName>
    </submittedName>
</protein>
<evidence type="ECO:0000313" key="3">
    <source>
        <dbReference type="EMBL" id="MXN64761.1"/>
    </source>
</evidence>
<feature type="region of interest" description="Disordered" evidence="1">
    <location>
        <begin position="1"/>
        <end position="91"/>
    </location>
</feature>
<dbReference type="PANTHER" id="PTHR35562">
    <property type="entry name" value="DNA ENDONUCLEASE SMRA-RELATED"/>
    <property type="match status" value="1"/>
</dbReference>
<dbReference type="EMBL" id="WUMV01000003">
    <property type="protein sequence ID" value="MXN64761.1"/>
    <property type="molecule type" value="Genomic_DNA"/>
</dbReference>
<gene>
    <name evidence="3" type="ORF">GR183_07570</name>
</gene>
<dbReference type="PROSITE" id="PS50828">
    <property type="entry name" value="SMR"/>
    <property type="match status" value="1"/>
</dbReference>
<evidence type="ECO:0000259" key="2">
    <source>
        <dbReference type="PROSITE" id="PS50828"/>
    </source>
</evidence>
<dbReference type="AlphaFoldDB" id="A0A7X3LTF4"/>
<dbReference type="Proteomes" id="UP000433101">
    <property type="component" value="Unassembled WGS sequence"/>
</dbReference>
<evidence type="ECO:0000256" key="1">
    <source>
        <dbReference type="SAM" id="MobiDB-lite"/>
    </source>
</evidence>
<dbReference type="Pfam" id="PF01713">
    <property type="entry name" value="Smr"/>
    <property type="match status" value="1"/>
</dbReference>
<dbReference type="InterPro" id="IPR002625">
    <property type="entry name" value="Smr_dom"/>
</dbReference>
<dbReference type="RefSeq" id="WP_160775012.1">
    <property type="nucleotide sequence ID" value="NZ_WUMV01000003.1"/>
</dbReference>
<feature type="compositionally biased region" description="Pro residues" evidence="1">
    <location>
        <begin position="72"/>
        <end position="82"/>
    </location>
</feature>
<reference evidence="3 4" key="1">
    <citation type="submission" date="2019-12" db="EMBL/GenBank/DDBJ databases">
        <authorList>
            <person name="Li M."/>
        </authorList>
    </citation>
    <scope>NUCLEOTIDE SEQUENCE [LARGE SCALE GENOMIC DNA]</scope>
    <source>
        <strain evidence="3 4">GBMRC 2046</strain>
    </source>
</reference>
<dbReference type="Gene3D" id="3.30.1370.110">
    <property type="match status" value="1"/>
</dbReference>
<keyword evidence="4" id="KW-1185">Reference proteome</keyword>